<feature type="transmembrane region" description="Helical" evidence="6">
    <location>
        <begin position="165"/>
        <end position="185"/>
    </location>
</feature>
<evidence type="ECO:0000256" key="4">
    <source>
        <dbReference type="ARBA" id="ARBA00022989"/>
    </source>
</evidence>
<dbReference type="GO" id="GO:0140359">
    <property type="term" value="F:ABC-type transporter activity"/>
    <property type="evidence" value="ECO:0007669"/>
    <property type="project" value="InterPro"/>
</dbReference>
<evidence type="ECO:0000313" key="7">
    <source>
        <dbReference type="EMBL" id="PZR10841.1"/>
    </source>
</evidence>
<accession>A0A2W5VK90</accession>
<keyword evidence="5 6" id="KW-0472">Membrane</keyword>
<feature type="transmembrane region" description="Helical" evidence="6">
    <location>
        <begin position="20"/>
        <end position="43"/>
    </location>
</feature>
<dbReference type="EMBL" id="QFQP01000016">
    <property type="protein sequence ID" value="PZR10841.1"/>
    <property type="molecule type" value="Genomic_DNA"/>
</dbReference>
<evidence type="ECO:0000313" key="8">
    <source>
        <dbReference type="Proteomes" id="UP000249061"/>
    </source>
</evidence>
<keyword evidence="2" id="KW-1003">Cell membrane</keyword>
<keyword evidence="3 6" id="KW-0812">Transmembrane</keyword>
<dbReference type="Pfam" id="PF12679">
    <property type="entry name" value="ABC2_membrane_2"/>
    <property type="match status" value="1"/>
</dbReference>
<keyword evidence="4 6" id="KW-1133">Transmembrane helix</keyword>
<comment type="subcellular location">
    <subcellularLocation>
        <location evidence="1">Cell membrane</location>
        <topology evidence="1">Multi-pass membrane protein</topology>
    </subcellularLocation>
</comment>
<evidence type="ECO:0000256" key="5">
    <source>
        <dbReference type="ARBA" id="ARBA00023136"/>
    </source>
</evidence>
<evidence type="ECO:0000256" key="6">
    <source>
        <dbReference type="SAM" id="Phobius"/>
    </source>
</evidence>
<dbReference type="InterPro" id="IPR051449">
    <property type="entry name" value="ABC-2_transporter_component"/>
</dbReference>
<evidence type="ECO:0000256" key="1">
    <source>
        <dbReference type="ARBA" id="ARBA00004651"/>
    </source>
</evidence>
<reference evidence="7 8" key="1">
    <citation type="submission" date="2017-08" db="EMBL/GenBank/DDBJ databases">
        <title>Infants hospitalized years apart are colonized by the same room-sourced microbial strains.</title>
        <authorList>
            <person name="Brooks B."/>
            <person name="Olm M.R."/>
            <person name="Firek B.A."/>
            <person name="Baker R."/>
            <person name="Thomas B.C."/>
            <person name="Morowitz M.J."/>
            <person name="Banfield J.F."/>
        </authorList>
    </citation>
    <scope>NUCLEOTIDE SEQUENCE [LARGE SCALE GENOMIC DNA]</scope>
    <source>
        <strain evidence="7">S2_003_000_R2_14</strain>
    </source>
</reference>
<dbReference type="PANTHER" id="PTHR30294">
    <property type="entry name" value="MEMBRANE COMPONENT OF ABC TRANSPORTER YHHJ-RELATED"/>
    <property type="match status" value="1"/>
</dbReference>
<sequence length="269" mass="29895">MRTIFAIFKKELTSYLTTPWAWVVFTGMAFVTSVFFIALLGSFKQAHEVASSVPGGWSALPPDYQEFRNLTDGVVVTLWSTVLVLTLFMAPFLSMRLFAEERRNKTFELLMTTPVRPFEIVLGKYFGALGIIFCTLGLTIIFPIILSFIGTSESGSALEWNTVLLGYAALLLWGATNMAIGMFISSLTESQMVAAFVSFAVALVWMLIRSLAPNADEPVRSVLAYLSFDGQLQNLIKGVLDLRPFVFFGSVIALCLLLTHRSIEAQRWT</sequence>
<protein>
    <submittedName>
        <fullName evidence="7">ABC transporter permease</fullName>
    </submittedName>
</protein>
<dbReference type="Proteomes" id="UP000249061">
    <property type="component" value="Unassembled WGS sequence"/>
</dbReference>
<name>A0A2W5VK90_9BACT</name>
<feature type="transmembrane region" description="Helical" evidence="6">
    <location>
        <begin position="120"/>
        <end position="145"/>
    </location>
</feature>
<feature type="transmembrane region" description="Helical" evidence="6">
    <location>
        <begin position="242"/>
        <end position="259"/>
    </location>
</feature>
<organism evidence="7 8">
    <name type="scientific">Archangium gephyra</name>
    <dbReference type="NCBI Taxonomy" id="48"/>
    <lineage>
        <taxon>Bacteria</taxon>
        <taxon>Pseudomonadati</taxon>
        <taxon>Myxococcota</taxon>
        <taxon>Myxococcia</taxon>
        <taxon>Myxococcales</taxon>
        <taxon>Cystobacterineae</taxon>
        <taxon>Archangiaceae</taxon>
        <taxon>Archangium</taxon>
    </lineage>
</organism>
<comment type="caution">
    <text evidence="7">The sequence shown here is derived from an EMBL/GenBank/DDBJ whole genome shotgun (WGS) entry which is preliminary data.</text>
</comment>
<dbReference type="PANTHER" id="PTHR30294:SF29">
    <property type="entry name" value="MULTIDRUG ABC TRANSPORTER PERMEASE YBHS-RELATED"/>
    <property type="match status" value="1"/>
</dbReference>
<evidence type="ECO:0000256" key="3">
    <source>
        <dbReference type="ARBA" id="ARBA00022692"/>
    </source>
</evidence>
<proteinExistence type="predicted"/>
<feature type="transmembrane region" description="Helical" evidence="6">
    <location>
        <begin position="192"/>
        <end position="212"/>
    </location>
</feature>
<dbReference type="AlphaFoldDB" id="A0A2W5VK90"/>
<feature type="transmembrane region" description="Helical" evidence="6">
    <location>
        <begin position="76"/>
        <end position="99"/>
    </location>
</feature>
<dbReference type="GO" id="GO:0005886">
    <property type="term" value="C:plasma membrane"/>
    <property type="evidence" value="ECO:0007669"/>
    <property type="project" value="UniProtKB-SubCell"/>
</dbReference>
<gene>
    <name evidence="7" type="ORF">DI536_19410</name>
</gene>
<evidence type="ECO:0000256" key="2">
    <source>
        <dbReference type="ARBA" id="ARBA00022475"/>
    </source>
</evidence>